<dbReference type="EMBL" id="UINC01115200">
    <property type="protein sequence ID" value="SVC86051.1"/>
    <property type="molecule type" value="Genomic_DNA"/>
</dbReference>
<evidence type="ECO:0000256" key="3">
    <source>
        <dbReference type="ARBA" id="ARBA00022490"/>
    </source>
</evidence>
<evidence type="ECO:0000256" key="4">
    <source>
        <dbReference type="ARBA" id="ARBA00022618"/>
    </source>
</evidence>
<dbReference type="GO" id="GO:0000921">
    <property type="term" value="P:septin ring assembly"/>
    <property type="evidence" value="ECO:0007669"/>
    <property type="project" value="TreeGrafter"/>
</dbReference>
<evidence type="ECO:0000256" key="7">
    <source>
        <dbReference type="ARBA" id="ARBA00024910"/>
    </source>
</evidence>
<dbReference type="GO" id="GO:0000917">
    <property type="term" value="P:division septum assembly"/>
    <property type="evidence" value="ECO:0007669"/>
    <property type="project" value="UniProtKB-KW"/>
</dbReference>
<keyword evidence="3" id="KW-0963">Cytoplasm</keyword>
<dbReference type="GO" id="GO:0032153">
    <property type="term" value="C:cell division site"/>
    <property type="evidence" value="ECO:0007669"/>
    <property type="project" value="TreeGrafter"/>
</dbReference>
<proteinExistence type="predicted"/>
<evidence type="ECO:0000313" key="10">
    <source>
        <dbReference type="EMBL" id="SVC86051.1"/>
    </source>
</evidence>
<evidence type="ECO:0000256" key="2">
    <source>
        <dbReference type="ARBA" id="ARBA00015195"/>
    </source>
</evidence>
<comment type="subcellular location">
    <subcellularLocation>
        <location evidence="1">Cytoplasm</location>
    </subcellularLocation>
</comment>
<sequence>MSEESNQVQISIFGQEYSVKAPADPDYIKKIAEYLDEKMREVQAGFSTTQSSTRIAILAGMNITDELFNSRQSGESENTEVEQKISSLIELIEESL</sequence>
<dbReference type="InterPro" id="IPR042233">
    <property type="entry name" value="Cell_div_ZapA_N"/>
</dbReference>
<dbReference type="Gene3D" id="1.20.5.50">
    <property type="match status" value="1"/>
</dbReference>
<accession>A0A382QNZ8</accession>
<protein>
    <recommendedName>
        <fullName evidence="2">Cell division protein ZapA</fullName>
    </recommendedName>
    <alternativeName>
        <fullName evidence="9">Z ring-associated protein ZapA</fullName>
    </alternativeName>
</protein>
<evidence type="ECO:0000256" key="5">
    <source>
        <dbReference type="ARBA" id="ARBA00023210"/>
    </source>
</evidence>
<organism evidence="10">
    <name type="scientific">marine metagenome</name>
    <dbReference type="NCBI Taxonomy" id="408172"/>
    <lineage>
        <taxon>unclassified sequences</taxon>
        <taxon>metagenomes</taxon>
        <taxon>ecological metagenomes</taxon>
    </lineage>
</organism>
<comment type="subunit">
    <text evidence="8">Homodimer. Interacts with FtsZ.</text>
</comment>
<dbReference type="SUPFAM" id="SSF102829">
    <property type="entry name" value="Cell division protein ZapA-like"/>
    <property type="match status" value="1"/>
</dbReference>
<dbReference type="InterPro" id="IPR036192">
    <property type="entry name" value="Cell_div_ZapA-like_sf"/>
</dbReference>
<evidence type="ECO:0000256" key="9">
    <source>
        <dbReference type="ARBA" id="ARBA00033158"/>
    </source>
</evidence>
<evidence type="ECO:0000256" key="8">
    <source>
        <dbReference type="ARBA" id="ARBA00026068"/>
    </source>
</evidence>
<dbReference type="Pfam" id="PF05164">
    <property type="entry name" value="ZapA"/>
    <property type="match status" value="1"/>
</dbReference>
<keyword evidence="6" id="KW-0131">Cell cycle</keyword>
<dbReference type="InterPro" id="IPR007838">
    <property type="entry name" value="Cell_div_ZapA-like"/>
</dbReference>
<gene>
    <name evidence="10" type="ORF">METZ01_LOCUS338905</name>
</gene>
<keyword evidence="4" id="KW-0132">Cell division</keyword>
<evidence type="ECO:0000256" key="6">
    <source>
        <dbReference type="ARBA" id="ARBA00023306"/>
    </source>
</evidence>
<reference evidence="10" key="1">
    <citation type="submission" date="2018-05" db="EMBL/GenBank/DDBJ databases">
        <authorList>
            <person name="Lanie J.A."/>
            <person name="Ng W.-L."/>
            <person name="Kazmierczak K.M."/>
            <person name="Andrzejewski T.M."/>
            <person name="Davidsen T.M."/>
            <person name="Wayne K.J."/>
            <person name="Tettelin H."/>
            <person name="Glass J.I."/>
            <person name="Rusch D."/>
            <person name="Podicherti R."/>
            <person name="Tsui H.-C.T."/>
            <person name="Winkler M.E."/>
        </authorList>
    </citation>
    <scope>NUCLEOTIDE SEQUENCE</scope>
</reference>
<dbReference type="PANTHER" id="PTHR34981:SF1">
    <property type="entry name" value="CELL DIVISION PROTEIN ZAPA"/>
    <property type="match status" value="1"/>
</dbReference>
<comment type="function">
    <text evidence="7">Activator of cell division through the inhibition of FtsZ GTPase activity, therefore promoting FtsZ assembly into bundles of protofilaments necessary for the formation of the division Z ring. It is recruited early at mid-cell but it is not essential for cell division.</text>
</comment>
<dbReference type="AlphaFoldDB" id="A0A382QNZ8"/>
<dbReference type="GO" id="GO:0030428">
    <property type="term" value="C:cell septum"/>
    <property type="evidence" value="ECO:0007669"/>
    <property type="project" value="TreeGrafter"/>
</dbReference>
<dbReference type="Gene3D" id="3.30.160.880">
    <property type="entry name" value="Cell division protein ZapA protomer, N-terminal domain"/>
    <property type="match status" value="1"/>
</dbReference>
<name>A0A382QNZ8_9ZZZZ</name>
<dbReference type="GO" id="GO:0043093">
    <property type="term" value="P:FtsZ-dependent cytokinesis"/>
    <property type="evidence" value="ECO:0007669"/>
    <property type="project" value="TreeGrafter"/>
</dbReference>
<dbReference type="PANTHER" id="PTHR34981">
    <property type="entry name" value="CELL DIVISION PROTEIN ZAPA"/>
    <property type="match status" value="1"/>
</dbReference>
<keyword evidence="5" id="KW-0717">Septation</keyword>
<evidence type="ECO:0000256" key="1">
    <source>
        <dbReference type="ARBA" id="ARBA00004496"/>
    </source>
</evidence>
<dbReference type="GO" id="GO:0005829">
    <property type="term" value="C:cytosol"/>
    <property type="evidence" value="ECO:0007669"/>
    <property type="project" value="TreeGrafter"/>
</dbReference>